<protein>
    <submittedName>
        <fullName evidence="3">Uncharacterized protein</fullName>
    </submittedName>
</protein>
<feature type="compositionally biased region" description="Polar residues" evidence="2">
    <location>
        <begin position="111"/>
        <end position="126"/>
    </location>
</feature>
<proteinExistence type="predicted"/>
<dbReference type="OrthoDB" id="2120844at2759"/>
<evidence type="ECO:0000313" key="3">
    <source>
        <dbReference type="EMBL" id="TPX56202.1"/>
    </source>
</evidence>
<reference evidence="3 4" key="1">
    <citation type="journal article" date="2019" name="Sci. Rep.">
        <title>Comparative genomics of chytrid fungi reveal insights into the obligate biotrophic and pathogenic lifestyle of Synchytrium endobioticum.</title>
        <authorList>
            <person name="van de Vossenberg B.T.L.H."/>
            <person name="Warris S."/>
            <person name="Nguyen H.D.T."/>
            <person name="van Gent-Pelzer M.P.E."/>
            <person name="Joly D.L."/>
            <person name="van de Geest H.C."/>
            <person name="Bonants P.J.M."/>
            <person name="Smith D.S."/>
            <person name="Levesque C.A."/>
            <person name="van der Lee T.A.J."/>
        </authorList>
    </citation>
    <scope>NUCLEOTIDE SEQUENCE [LARGE SCALE GENOMIC DNA]</scope>
    <source>
        <strain evidence="3 4">CBS 675.73</strain>
    </source>
</reference>
<name>A0A507DXW3_9FUNG</name>
<dbReference type="EMBL" id="QEAP01000812">
    <property type="protein sequence ID" value="TPX56202.1"/>
    <property type="molecule type" value="Genomic_DNA"/>
</dbReference>
<feature type="compositionally biased region" description="Polar residues" evidence="2">
    <location>
        <begin position="133"/>
        <end position="142"/>
    </location>
</feature>
<feature type="region of interest" description="Disordered" evidence="2">
    <location>
        <begin position="111"/>
        <end position="166"/>
    </location>
</feature>
<feature type="compositionally biased region" description="Polar residues" evidence="2">
    <location>
        <begin position="16"/>
        <end position="39"/>
    </location>
</feature>
<organism evidence="3 4">
    <name type="scientific">Chytriomyces confervae</name>
    <dbReference type="NCBI Taxonomy" id="246404"/>
    <lineage>
        <taxon>Eukaryota</taxon>
        <taxon>Fungi</taxon>
        <taxon>Fungi incertae sedis</taxon>
        <taxon>Chytridiomycota</taxon>
        <taxon>Chytridiomycota incertae sedis</taxon>
        <taxon>Chytridiomycetes</taxon>
        <taxon>Chytridiales</taxon>
        <taxon>Chytriomycetaceae</taxon>
        <taxon>Chytriomyces</taxon>
    </lineage>
</organism>
<dbReference type="AlphaFoldDB" id="A0A507DXW3"/>
<dbReference type="InterPro" id="IPR029152">
    <property type="entry name" value="LKAAEAR1"/>
</dbReference>
<feature type="region of interest" description="Disordered" evidence="2">
    <location>
        <begin position="14"/>
        <end position="64"/>
    </location>
</feature>
<gene>
    <name evidence="3" type="ORF">CcCBS67573_g09378</name>
</gene>
<dbReference type="Proteomes" id="UP000320333">
    <property type="component" value="Unassembled WGS sequence"/>
</dbReference>
<sequence length="398" mass="43544">MVRASISHVAALVPSLGSNGSPTNSLTVPSSPPNGNIGQQGPAALPTLPLPPPTLSPQKAAQEQSFKVRNHLGHVAPTPQPFKIPLPALFPVSKGLPHLLSRRFNRSDISVNLKRSGNHRSGSETFASRRESNSAQGSSMDSSGVGDLHQGSTGAAGLPGESMGTPVTPTINISKHGKRGNATGVAGVSVHVVDSGNLQGGTDAVVDKKRTTVVRNDSTAEIVAPVMNPDESYTPFHLSDKSSFNAARLPTRQMRKMDRLTLAKYKAYEKPDAEIIQNIDESNARAKVWHRQQHKRIMEQYTTMKTLFERKRGYLAAQEEQMALEHAKQAADRMKEKFQNMSLARETELAFLVEGQPNSIDAIRLKEYLSTKAIPVKVHKSYTDRDRLRVEELMSIRR</sequence>
<evidence type="ECO:0000256" key="1">
    <source>
        <dbReference type="SAM" id="Coils"/>
    </source>
</evidence>
<evidence type="ECO:0000256" key="2">
    <source>
        <dbReference type="SAM" id="MobiDB-lite"/>
    </source>
</evidence>
<dbReference type="Pfam" id="PF15478">
    <property type="entry name" value="LKAAEAR"/>
    <property type="match status" value="1"/>
</dbReference>
<accession>A0A507DXW3</accession>
<keyword evidence="4" id="KW-1185">Reference proteome</keyword>
<keyword evidence="1" id="KW-0175">Coiled coil</keyword>
<feature type="coiled-coil region" evidence="1">
    <location>
        <begin position="317"/>
        <end position="344"/>
    </location>
</feature>
<comment type="caution">
    <text evidence="3">The sequence shown here is derived from an EMBL/GenBank/DDBJ whole genome shotgun (WGS) entry which is preliminary data.</text>
</comment>
<evidence type="ECO:0000313" key="4">
    <source>
        <dbReference type="Proteomes" id="UP000320333"/>
    </source>
</evidence>